<gene>
    <name evidence="3" type="ORF">H663_020765</name>
</gene>
<dbReference type="Pfam" id="PF19077">
    <property type="entry name" value="Big_13"/>
    <property type="match status" value="2"/>
</dbReference>
<keyword evidence="4" id="KW-1185">Reference proteome</keyword>
<dbReference type="STRING" id="1293045.H663_11180"/>
<feature type="compositionally biased region" description="Polar residues" evidence="1">
    <location>
        <begin position="34"/>
        <end position="52"/>
    </location>
</feature>
<feature type="compositionally biased region" description="Polar residues" evidence="1">
    <location>
        <begin position="73"/>
        <end position="97"/>
    </location>
</feature>
<feature type="non-terminal residue" evidence="3">
    <location>
        <position position="1"/>
    </location>
</feature>
<evidence type="ECO:0000259" key="2">
    <source>
        <dbReference type="Pfam" id="PF19077"/>
    </source>
</evidence>
<reference evidence="3" key="1">
    <citation type="submission" date="2017-04" db="EMBL/GenBank/DDBJ databases">
        <title>Unexpected and diverse lifestyles within the genus Limnohabitans.</title>
        <authorList>
            <person name="Kasalicky V."/>
            <person name="Mehrshad M."/>
            <person name="Andrei S.-A."/>
            <person name="Salcher M."/>
            <person name="Kratochvilova H."/>
            <person name="Simek K."/>
            <person name="Ghai R."/>
        </authorList>
    </citation>
    <scope>NUCLEOTIDE SEQUENCE [LARGE SCALE GENOMIC DNA]</scope>
    <source>
        <strain evidence="3">II-D5</strain>
    </source>
</reference>
<dbReference type="RefSeq" id="WP_240620619.1">
    <property type="nucleotide sequence ID" value="NZ_LFYT02000145.1"/>
</dbReference>
<feature type="region of interest" description="Disordered" evidence="1">
    <location>
        <begin position="1"/>
        <end position="53"/>
    </location>
</feature>
<dbReference type="Gene3D" id="2.60.40.10">
    <property type="entry name" value="Immunoglobulins"/>
    <property type="match status" value="2"/>
</dbReference>
<feature type="domain" description="Bacterial Ig-like" evidence="2">
    <location>
        <begin position="114"/>
        <end position="177"/>
    </location>
</feature>
<dbReference type="Proteomes" id="UP000037507">
    <property type="component" value="Unassembled WGS sequence"/>
</dbReference>
<evidence type="ECO:0000256" key="1">
    <source>
        <dbReference type="SAM" id="MobiDB-lite"/>
    </source>
</evidence>
<dbReference type="InterPro" id="IPR044016">
    <property type="entry name" value="Big_13"/>
</dbReference>
<feature type="non-terminal residue" evidence="3">
    <location>
        <position position="180"/>
    </location>
</feature>
<dbReference type="InterPro" id="IPR013783">
    <property type="entry name" value="Ig-like_fold"/>
</dbReference>
<proteinExistence type="predicted"/>
<accession>A0A2T7SPL2</accession>
<dbReference type="EMBL" id="LFYT02000145">
    <property type="protein sequence ID" value="PVE04773.1"/>
    <property type="molecule type" value="Genomic_DNA"/>
</dbReference>
<comment type="caution">
    <text evidence="3">The sequence shown here is derived from an EMBL/GenBank/DDBJ whole genome shotgun (WGS) entry which is preliminary data.</text>
</comment>
<dbReference type="AlphaFoldDB" id="A0A2T7SPL2"/>
<evidence type="ECO:0000313" key="4">
    <source>
        <dbReference type="Proteomes" id="UP000037507"/>
    </source>
</evidence>
<evidence type="ECO:0000313" key="3">
    <source>
        <dbReference type="EMBL" id="PVE04773.1"/>
    </source>
</evidence>
<protein>
    <recommendedName>
        <fullName evidence="2">Bacterial Ig-like domain-containing protein</fullName>
    </recommendedName>
</protein>
<dbReference type="NCBIfam" id="NF033510">
    <property type="entry name" value="Ca_tandemer"/>
    <property type="match status" value="2"/>
</dbReference>
<feature type="region of interest" description="Disordered" evidence="1">
    <location>
        <begin position="73"/>
        <end position="148"/>
    </location>
</feature>
<name>A0A2T7SPL2_9BURK</name>
<feature type="domain" description="Bacterial Ig-like" evidence="2">
    <location>
        <begin position="14"/>
        <end position="109"/>
    </location>
</feature>
<organism evidence="3 4">
    <name type="scientific">Limnohabitans planktonicus II-D5</name>
    <dbReference type="NCBI Taxonomy" id="1293045"/>
    <lineage>
        <taxon>Bacteria</taxon>
        <taxon>Pseudomonadati</taxon>
        <taxon>Pseudomonadota</taxon>
        <taxon>Betaproteobacteria</taxon>
        <taxon>Burkholderiales</taxon>
        <taxon>Comamonadaceae</taxon>
        <taxon>Limnohabitans</taxon>
    </lineage>
</organism>
<sequence>APLPVTIDTTAPSAPTGVLDPTSDSGVKGDKTTNDNTPTLSGTGTPGDTITIKNPAGEVIGTAVVDAGGKWNITPTTPQPEGQNNYTMTATDPSGNVSPAAPLPVTIDTTGPSAPTGELDPLTDSGVKGDKTTNDNTPNLIGTGTPGDTITIKDPLGNVIGTAVVDAGGKWSITPTTPPQ</sequence>